<keyword evidence="3" id="KW-0472">Membrane</keyword>
<accession>A0A9W5TCY1</accession>
<feature type="transmembrane region" description="Helical" evidence="3">
    <location>
        <begin position="128"/>
        <end position="150"/>
    </location>
</feature>
<dbReference type="OrthoDB" id="365688at2759"/>
<evidence type="ECO:0000313" key="4">
    <source>
        <dbReference type="EMBL" id="GFE54137.1"/>
    </source>
</evidence>
<proteinExistence type="predicted"/>
<keyword evidence="5" id="KW-1185">Reference proteome</keyword>
<feature type="coiled-coil region" evidence="1">
    <location>
        <begin position="1098"/>
        <end position="1128"/>
    </location>
</feature>
<name>A0A9W5TCY1_BABOV</name>
<comment type="caution">
    <text evidence="4">The sequence shown here is derived from an EMBL/GenBank/DDBJ whole genome shotgun (WGS) entry which is preliminary data.</text>
</comment>
<gene>
    <name evidence="4" type="ORF">BaOVIS_015410</name>
</gene>
<evidence type="ECO:0000313" key="5">
    <source>
        <dbReference type="Proteomes" id="UP001057455"/>
    </source>
</evidence>
<dbReference type="Proteomes" id="UP001057455">
    <property type="component" value="Unassembled WGS sequence"/>
</dbReference>
<organism evidence="4 5">
    <name type="scientific">Babesia ovis</name>
    <dbReference type="NCBI Taxonomy" id="5869"/>
    <lineage>
        <taxon>Eukaryota</taxon>
        <taxon>Sar</taxon>
        <taxon>Alveolata</taxon>
        <taxon>Apicomplexa</taxon>
        <taxon>Aconoidasida</taxon>
        <taxon>Piroplasmida</taxon>
        <taxon>Babesiidae</taxon>
        <taxon>Babesia</taxon>
    </lineage>
</organism>
<feature type="transmembrane region" description="Helical" evidence="3">
    <location>
        <begin position="313"/>
        <end position="332"/>
    </location>
</feature>
<feature type="coiled-coil region" evidence="1">
    <location>
        <begin position="732"/>
        <end position="759"/>
    </location>
</feature>
<feature type="transmembrane region" description="Helical" evidence="3">
    <location>
        <begin position="251"/>
        <end position="272"/>
    </location>
</feature>
<evidence type="ECO:0000256" key="3">
    <source>
        <dbReference type="SAM" id="Phobius"/>
    </source>
</evidence>
<reference evidence="4" key="1">
    <citation type="submission" date="2019-12" db="EMBL/GenBank/DDBJ databases">
        <title>Genome sequence of Babesia ovis.</title>
        <authorList>
            <person name="Yamagishi J."/>
            <person name="Sevinc F."/>
            <person name="Xuan X."/>
        </authorList>
    </citation>
    <scope>NUCLEOTIDE SEQUENCE</scope>
    <source>
        <strain evidence="4">Selcuk</strain>
    </source>
</reference>
<feature type="transmembrane region" description="Helical" evidence="3">
    <location>
        <begin position="162"/>
        <end position="185"/>
    </location>
</feature>
<evidence type="ECO:0000256" key="2">
    <source>
        <dbReference type="SAM" id="MobiDB-lite"/>
    </source>
</evidence>
<feature type="transmembrane region" description="Helical" evidence="3">
    <location>
        <begin position="344"/>
        <end position="364"/>
    </location>
</feature>
<protein>
    <submittedName>
        <fullName evidence="4">Disrupted in schizophrenia 1, putative</fullName>
    </submittedName>
</protein>
<keyword evidence="3" id="KW-0812">Transmembrane</keyword>
<feature type="transmembrane region" description="Helical" evidence="3">
    <location>
        <begin position="102"/>
        <end position="122"/>
    </location>
</feature>
<sequence length="1222" mass="140097">MAITRQDRVNVLKNFIMMAFIGFSSFMSSDFIRLIVFETIKHEAHWIFVYQMMTWWVTVAAMFVKIPAAASLRYCLRYNALFLCVTTLIFYMKWYESISFHLILVFWAYLVGLSLVNAIYLASYDSSGVKGISIGVMVSFLFTYVVLDIMKRVVWYKQEIGNYRYIVVIFLMMKIGANFGAMYLVSSVAREHHLDDYDAAFKYLTSGVLLEWLSGTLHDRDVTMAIRDVVPRCVTPMEGFIEIFRNMKVTILWVLFVALTFTCSLFTPYVGASHWDLSIFKMGQLERAEHLGNLLGVILACIRRKGQRGMIGIGVWYFVHLVLSLFLTAYTHSYVVSRKVEHDTVLSLTAINAILGSYLTIIIFDEFFKSIFDTSCKQSAEQEHCVPCCIDDETDACLCTEQFCKEKCGRDPQDHNHNSEKKRKIHIPPCIKEMYKLWDPEFCLLCWLYRHNPDEVCKTAKDGDKGPCNNSDNEKCNGNCEHLLLRNCKVSLCAYCDMNLLLECEKIQCTCTAGACMIPLPNANMYKEDDEYKEALLKNGNGEAQQQQQVQQEQQQPCVEAIENTTDEKPIKIPLHEMLLGDSVSLVTTSSSEIVIPKSTCCKNANVCKENAESLLGKDFTISSICCYSCCHYDLKVMVKCKDPSTGFSMMEAPYTGKFDAIGAIVFNGCCTGEKTHKSKMCPPSEKKNNILDAREVNNSLTYACSMSKVVSVSRLPCDDAFSGDNGLAACCKQAVEAKEKKREQCKQQQQQCKKQLQEPQVQCPPCRTSGAICDPQCCHMKVKPTAYPFQFRKKDLLRSSIVSAFFTIVLVFALGKLLTALVFALLELKYGLDLTTNFKLIEPFYKQSEDETMYMPYKDMDENRLLQAFLREMSVRTSKYAELVDAYENRQLAEKRKTVKSREQEIADYLNRRDISYVGEFDVYGLAYMNEVVEEPPPPAAPESKENGALDEDDEDDDDDIRDHKPLVKHEYEQMTKVLKQYKRLCNKLEYAYVKNWVDENIKLKVKENVIEKVKKIRRIKWCLESGLKEYAFNSAGSITSYLNSYEDKWETEWNHYLTEIERKIELTDSYAALMAPKNNGRVINPALQVALRNAKIENMNNVLTDAETLVINAERLETRQQELNEASGGANAIEKLILLWAVRVQLLGQLTNEGYLFLGWRPFIGNWDKIMSWKDYFMPLYIKEYENMIRQNSENVDAKTPISIAPIEYTRMSNPQSFNV</sequence>
<evidence type="ECO:0000256" key="1">
    <source>
        <dbReference type="SAM" id="Coils"/>
    </source>
</evidence>
<keyword evidence="1" id="KW-0175">Coiled coil</keyword>
<keyword evidence="3" id="KW-1133">Transmembrane helix</keyword>
<dbReference type="AlphaFoldDB" id="A0A9W5TCY1"/>
<feature type="transmembrane region" description="Helical" evidence="3">
    <location>
        <begin position="76"/>
        <end position="95"/>
    </location>
</feature>
<feature type="region of interest" description="Disordered" evidence="2">
    <location>
        <begin position="935"/>
        <end position="966"/>
    </location>
</feature>
<feature type="transmembrane region" description="Helical" evidence="3">
    <location>
        <begin position="802"/>
        <end position="827"/>
    </location>
</feature>
<feature type="transmembrane region" description="Helical" evidence="3">
    <location>
        <begin position="48"/>
        <end position="70"/>
    </location>
</feature>
<feature type="transmembrane region" description="Helical" evidence="3">
    <location>
        <begin position="15"/>
        <end position="36"/>
    </location>
</feature>
<feature type="compositionally biased region" description="Acidic residues" evidence="2">
    <location>
        <begin position="950"/>
        <end position="961"/>
    </location>
</feature>
<dbReference type="EMBL" id="BLIY01000009">
    <property type="protein sequence ID" value="GFE54137.1"/>
    <property type="molecule type" value="Genomic_DNA"/>
</dbReference>